<feature type="compositionally biased region" description="Basic residues" evidence="4">
    <location>
        <begin position="1"/>
        <end position="12"/>
    </location>
</feature>
<dbReference type="RefSeq" id="WP_304146879.1">
    <property type="nucleotide sequence ID" value="NZ_JAOAIE010000101.1"/>
</dbReference>
<sequence length="38" mass="4319">MGKGDRRTKRGKIFQGTTGKFRPKKKKKIVKPASTETK</sequence>
<keyword evidence="2 5" id="KW-0689">Ribosomal protein</keyword>
<dbReference type="EMBL" id="DSUJ01000008">
    <property type="protein sequence ID" value="HFI90981.1"/>
    <property type="molecule type" value="Genomic_DNA"/>
</dbReference>
<organism evidence="5">
    <name type="scientific">Ignavibacterium album</name>
    <dbReference type="NCBI Taxonomy" id="591197"/>
    <lineage>
        <taxon>Bacteria</taxon>
        <taxon>Pseudomonadati</taxon>
        <taxon>Ignavibacteriota</taxon>
        <taxon>Ignavibacteria</taxon>
        <taxon>Ignavibacteriales</taxon>
        <taxon>Ignavibacteriaceae</taxon>
        <taxon>Ignavibacterium</taxon>
    </lineage>
</organism>
<name>A0A7V2ZJB8_9BACT</name>
<keyword evidence="3" id="KW-0687">Ribonucleoprotein</keyword>
<evidence type="ECO:0000256" key="1">
    <source>
        <dbReference type="ARBA" id="ARBA00010834"/>
    </source>
</evidence>
<dbReference type="NCBIfam" id="TIGR04560">
    <property type="entry name" value="ribo_THX"/>
    <property type="match status" value="1"/>
</dbReference>
<evidence type="ECO:0000256" key="3">
    <source>
        <dbReference type="ARBA" id="ARBA00023274"/>
    </source>
</evidence>
<dbReference type="GO" id="GO:0005840">
    <property type="term" value="C:ribosome"/>
    <property type="evidence" value="ECO:0007669"/>
    <property type="project" value="UniProtKB-KW"/>
</dbReference>
<dbReference type="InterPro" id="IPR031414">
    <property type="entry name" value="Ribosomal_bTHX"/>
</dbReference>
<comment type="caution">
    <text evidence="5">The sequence shown here is derived from an EMBL/GenBank/DDBJ whole genome shotgun (WGS) entry which is preliminary data.</text>
</comment>
<feature type="compositionally biased region" description="Basic residues" evidence="4">
    <location>
        <begin position="21"/>
        <end position="30"/>
    </location>
</feature>
<dbReference type="InterPro" id="IPR030826">
    <property type="entry name" value="Ribosomal_bTHX/bTHXc/bTHXm"/>
</dbReference>
<dbReference type="GO" id="GO:1990904">
    <property type="term" value="C:ribonucleoprotein complex"/>
    <property type="evidence" value="ECO:0007669"/>
    <property type="project" value="UniProtKB-KW"/>
</dbReference>
<accession>A0A7V2ZJB8</accession>
<dbReference type="AlphaFoldDB" id="A0A7V2ZJB8"/>
<feature type="region of interest" description="Disordered" evidence="4">
    <location>
        <begin position="1"/>
        <end position="38"/>
    </location>
</feature>
<dbReference type="Pfam" id="PF17070">
    <property type="entry name" value="Thx"/>
    <property type="match status" value="1"/>
</dbReference>
<evidence type="ECO:0000256" key="4">
    <source>
        <dbReference type="SAM" id="MobiDB-lite"/>
    </source>
</evidence>
<reference evidence="5" key="1">
    <citation type="journal article" date="2020" name="mSystems">
        <title>Genome- and Community-Level Interaction Insights into Carbon Utilization and Element Cycling Functions of Hydrothermarchaeota in Hydrothermal Sediment.</title>
        <authorList>
            <person name="Zhou Z."/>
            <person name="Liu Y."/>
            <person name="Xu W."/>
            <person name="Pan J."/>
            <person name="Luo Z.H."/>
            <person name="Li M."/>
        </authorList>
    </citation>
    <scope>NUCLEOTIDE SEQUENCE [LARGE SCALE GENOMIC DNA]</scope>
    <source>
        <strain evidence="5">SpSt-479</strain>
    </source>
</reference>
<comment type="similarity">
    <text evidence="1">Belongs to the bacterial ribosomal protein bTHX family.</text>
</comment>
<evidence type="ECO:0000256" key="2">
    <source>
        <dbReference type="ARBA" id="ARBA00022980"/>
    </source>
</evidence>
<evidence type="ECO:0000313" key="5">
    <source>
        <dbReference type="EMBL" id="HFI90981.1"/>
    </source>
</evidence>
<proteinExistence type="inferred from homology"/>
<gene>
    <name evidence="5" type="ORF">ENS31_05530</name>
</gene>
<protein>
    <submittedName>
        <fullName evidence="5">30S ribosomal protein THX</fullName>
    </submittedName>
</protein>